<dbReference type="EMBL" id="SWQE01000026">
    <property type="protein sequence ID" value="NFJ10800.1"/>
    <property type="molecule type" value="Genomic_DNA"/>
</dbReference>
<dbReference type="AlphaFoldDB" id="A0A846JCK0"/>
<dbReference type="Proteomes" id="UP000480039">
    <property type="component" value="Unassembled WGS sequence"/>
</dbReference>
<name>A0A846JCK0_CLOBO</name>
<evidence type="ECO:0000313" key="1">
    <source>
        <dbReference type="EMBL" id="NFJ10800.1"/>
    </source>
</evidence>
<proteinExistence type="predicted"/>
<gene>
    <name evidence="1" type="ORF">FC871_20615</name>
</gene>
<reference evidence="1 2" key="1">
    <citation type="submission" date="2019-04" db="EMBL/GenBank/DDBJ databases">
        <title>Genome sequencing of Clostridium botulinum Groups I-IV and Clostridium butyricum.</title>
        <authorList>
            <person name="Brunt J."/>
            <person name="Van Vliet A.H.M."/>
            <person name="Stringer S.C."/>
            <person name="Carter A.T."/>
            <person name="Peck M.W."/>
        </authorList>
    </citation>
    <scope>NUCLEOTIDE SEQUENCE [LARGE SCALE GENOMIC DNA]</scope>
    <source>
        <strain evidence="1 2">Colworth BL30</strain>
    </source>
</reference>
<accession>A0A846JCK0</accession>
<comment type="caution">
    <text evidence="1">The sequence shown here is derived from an EMBL/GenBank/DDBJ whole genome shotgun (WGS) entry which is preliminary data.</text>
</comment>
<evidence type="ECO:0000313" key="2">
    <source>
        <dbReference type="Proteomes" id="UP000480039"/>
    </source>
</evidence>
<keyword evidence="1" id="KW-0575">Peroxidase</keyword>
<protein>
    <submittedName>
        <fullName evidence="1">Alkylhydroperoxidase</fullName>
    </submittedName>
</protein>
<sequence>MAVSINYILGIRILDNFNYCGLSKLSSANISIYPDNFFIIKMQGFR</sequence>
<dbReference type="GO" id="GO:0004601">
    <property type="term" value="F:peroxidase activity"/>
    <property type="evidence" value="ECO:0007669"/>
    <property type="project" value="UniProtKB-KW"/>
</dbReference>
<organism evidence="1 2">
    <name type="scientific">Clostridium botulinum</name>
    <dbReference type="NCBI Taxonomy" id="1491"/>
    <lineage>
        <taxon>Bacteria</taxon>
        <taxon>Bacillati</taxon>
        <taxon>Bacillota</taxon>
        <taxon>Clostridia</taxon>
        <taxon>Eubacteriales</taxon>
        <taxon>Clostridiaceae</taxon>
        <taxon>Clostridium</taxon>
    </lineage>
</organism>
<keyword evidence="1" id="KW-0560">Oxidoreductase</keyword>